<dbReference type="RefSeq" id="WP_341396904.1">
    <property type="nucleotide sequence ID" value="NZ_JBBUTI010000001.1"/>
</dbReference>
<dbReference type="GO" id="GO:0016787">
    <property type="term" value="F:hydrolase activity"/>
    <property type="evidence" value="ECO:0007669"/>
    <property type="project" value="UniProtKB-KW"/>
</dbReference>
<feature type="signal peptide" evidence="1">
    <location>
        <begin position="1"/>
        <end position="25"/>
    </location>
</feature>
<dbReference type="SUPFAM" id="SSF52266">
    <property type="entry name" value="SGNH hydrolase"/>
    <property type="match status" value="1"/>
</dbReference>
<evidence type="ECO:0000313" key="3">
    <source>
        <dbReference type="Proteomes" id="UP001379945"/>
    </source>
</evidence>
<dbReference type="EMBL" id="JBBUTI010000001">
    <property type="protein sequence ID" value="MEK8044742.1"/>
    <property type="molecule type" value="Genomic_DNA"/>
</dbReference>
<dbReference type="InterPro" id="IPR036514">
    <property type="entry name" value="SGNH_hydro_sf"/>
</dbReference>
<sequence length="327" mass="34050">MIVSNRALGLLRTLGAVMLAGSLLASCGGSTSQLDAFSPSRLVVLGDETSLLRTDGAKYSVNAIDTADADADGNVTEVLCSSKLIWVQSLANYFGLVFDGCKSSTSTATATALNQAAYGAGVAETEAQLKAFNDNIAHDSLGDKDLVTVLVGLHDIRNVYLDGNYATETQRSAEIAARAKRVAAMVNSIVSKGSKVLVSTAPDIGLSPWALGLGSSEAAEISRHVATFNTNLRLGLENDGSKIGLLLFDDLVRAAVSLPGTYGFSDVSSLACVDGHRETLLYTCTTATMAATGADTAYLWADGFHVGSTMQSYLGSQAVTRATNNPF</sequence>
<organism evidence="2 3">
    <name type="scientific">Ideonella margarita</name>
    <dbReference type="NCBI Taxonomy" id="2984191"/>
    <lineage>
        <taxon>Bacteria</taxon>
        <taxon>Pseudomonadati</taxon>
        <taxon>Pseudomonadota</taxon>
        <taxon>Betaproteobacteria</taxon>
        <taxon>Burkholderiales</taxon>
        <taxon>Sphaerotilaceae</taxon>
        <taxon>Ideonella</taxon>
    </lineage>
</organism>
<keyword evidence="3" id="KW-1185">Reference proteome</keyword>
<reference evidence="2 3" key="1">
    <citation type="submission" date="2024-04" db="EMBL/GenBank/DDBJ databases">
        <title>Novel species of the genus Ideonella isolated from streams.</title>
        <authorList>
            <person name="Lu H."/>
        </authorList>
    </citation>
    <scope>NUCLEOTIDE SEQUENCE [LARGE SCALE GENOMIC DNA]</scope>
    <source>
        <strain evidence="2 3">LYT19W</strain>
    </source>
</reference>
<keyword evidence="1" id="KW-0732">Signal</keyword>
<feature type="chain" id="PRO_5045137865" evidence="1">
    <location>
        <begin position="26"/>
        <end position="327"/>
    </location>
</feature>
<keyword evidence="2" id="KW-0378">Hydrolase</keyword>
<dbReference type="InterPro" id="IPR001087">
    <property type="entry name" value="GDSL"/>
</dbReference>
<name>A0ABU9BYR6_9BURK</name>
<gene>
    <name evidence="2" type="ORF">AACH00_00120</name>
</gene>
<protein>
    <submittedName>
        <fullName evidence="2">SGNH/GDSL hydrolase family protein</fullName>
    </submittedName>
</protein>
<dbReference type="PROSITE" id="PS51257">
    <property type="entry name" value="PROKAR_LIPOPROTEIN"/>
    <property type="match status" value="1"/>
</dbReference>
<evidence type="ECO:0000256" key="1">
    <source>
        <dbReference type="SAM" id="SignalP"/>
    </source>
</evidence>
<accession>A0ABU9BYR6</accession>
<dbReference type="Pfam" id="PF00657">
    <property type="entry name" value="Lipase_GDSL"/>
    <property type="match status" value="1"/>
</dbReference>
<evidence type="ECO:0000313" key="2">
    <source>
        <dbReference type="EMBL" id="MEK8044742.1"/>
    </source>
</evidence>
<proteinExistence type="predicted"/>
<dbReference type="Gene3D" id="3.40.50.1110">
    <property type="entry name" value="SGNH hydrolase"/>
    <property type="match status" value="1"/>
</dbReference>
<dbReference type="Proteomes" id="UP001379945">
    <property type="component" value="Unassembled WGS sequence"/>
</dbReference>
<comment type="caution">
    <text evidence="2">The sequence shown here is derived from an EMBL/GenBank/DDBJ whole genome shotgun (WGS) entry which is preliminary data.</text>
</comment>